<accession>A0A914NJI1</accession>
<organism evidence="1 2">
    <name type="scientific">Meloidogyne incognita</name>
    <name type="common">Southern root-knot nematode worm</name>
    <name type="synonym">Oxyuris incognita</name>
    <dbReference type="NCBI Taxonomy" id="6306"/>
    <lineage>
        <taxon>Eukaryota</taxon>
        <taxon>Metazoa</taxon>
        <taxon>Ecdysozoa</taxon>
        <taxon>Nematoda</taxon>
        <taxon>Chromadorea</taxon>
        <taxon>Rhabditida</taxon>
        <taxon>Tylenchina</taxon>
        <taxon>Tylenchomorpha</taxon>
        <taxon>Tylenchoidea</taxon>
        <taxon>Meloidogynidae</taxon>
        <taxon>Meloidogyninae</taxon>
        <taxon>Meloidogyne</taxon>
        <taxon>Meloidogyne incognita group</taxon>
    </lineage>
</organism>
<name>A0A914NJI1_MELIC</name>
<protein>
    <submittedName>
        <fullName evidence="2">Uncharacterized protein</fullName>
    </submittedName>
</protein>
<evidence type="ECO:0000313" key="2">
    <source>
        <dbReference type="WBParaSite" id="Minc3s05309g37988"/>
    </source>
</evidence>
<sequence>MHDYLFDFNVTFFFARKQQQTGKYIDVGVVEQTSLSVGLTFRWFSFARNLNNLYKKHLKNWISV</sequence>
<proteinExistence type="predicted"/>
<reference evidence="2" key="1">
    <citation type="submission" date="2022-11" db="UniProtKB">
        <authorList>
            <consortium name="WormBaseParasite"/>
        </authorList>
    </citation>
    <scope>IDENTIFICATION</scope>
</reference>
<keyword evidence="1" id="KW-1185">Reference proteome</keyword>
<dbReference type="Proteomes" id="UP000887563">
    <property type="component" value="Unplaced"/>
</dbReference>
<dbReference type="WBParaSite" id="Minc3s05309g37988">
    <property type="protein sequence ID" value="Minc3s05309g37988"/>
    <property type="gene ID" value="Minc3s05309g37988"/>
</dbReference>
<evidence type="ECO:0000313" key="1">
    <source>
        <dbReference type="Proteomes" id="UP000887563"/>
    </source>
</evidence>
<dbReference type="AlphaFoldDB" id="A0A914NJI1"/>